<dbReference type="InParanoid" id="A0A3Q3N4Q9"/>
<dbReference type="Ensembl" id="ENSLBET00000030216.1">
    <property type="protein sequence ID" value="ENSLBEP00000028860.1"/>
    <property type="gene ID" value="ENSLBEG00000021852.1"/>
</dbReference>
<reference evidence="1" key="2">
    <citation type="submission" date="2025-09" db="UniProtKB">
        <authorList>
            <consortium name="Ensembl"/>
        </authorList>
    </citation>
    <scope>IDENTIFICATION</scope>
</reference>
<sequence>VSENTLLHGEALLVVTSADAHHVTLQNGEPSGYITFIQVIKVRNLRSSSTSISFWQPVAGKEISGKHCTFILLNRPYDGPPRKRDRISSS</sequence>
<evidence type="ECO:0000313" key="2">
    <source>
        <dbReference type="Proteomes" id="UP000261660"/>
    </source>
</evidence>
<dbReference type="GeneTree" id="ENSGT00940000177191"/>
<proteinExistence type="predicted"/>
<organism evidence="1 2">
    <name type="scientific">Labrus bergylta</name>
    <name type="common">ballan wrasse</name>
    <dbReference type="NCBI Taxonomy" id="56723"/>
    <lineage>
        <taxon>Eukaryota</taxon>
        <taxon>Metazoa</taxon>
        <taxon>Chordata</taxon>
        <taxon>Craniata</taxon>
        <taxon>Vertebrata</taxon>
        <taxon>Euteleostomi</taxon>
        <taxon>Actinopterygii</taxon>
        <taxon>Neopterygii</taxon>
        <taxon>Teleostei</taxon>
        <taxon>Neoteleostei</taxon>
        <taxon>Acanthomorphata</taxon>
        <taxon>Eupercaria</taxon>
        <taxon>Labriformes</taxon>
        <taxon>Labridae</taxon>
        <taxon>Labrus</taxon>
    </lineage>
</organism>
<evidence type="ECO:0000313" key="1">
    <source>
        <dbReference type="Ensembl" id="ENSLBEP00000028860.1"/>
    </source>
</evidence>
<accession>A0A3Q3N4Q9</accession>
<protein>
    <submittedName>
        <fullName evidence="1">Uncharacterized protein</fullName>
    </submittedName>
</protein>
<dbReference type="AlphaFoldDB" id="A0A3Q3N4Q9"/>
<keyword evidence="2" id="KW-1185">Reference proteome</keyword>
<reference evidence="1" key="1">
    <citation type="submission" date="2025-08" db="UniProtKB">
        <authorList>
            <consortium name="Ensembl"/>
        </authorList>
    </citation>
    <scope>IDENTIFICATION</scope>
</reference>
<name>A0A3Q3N4Q9_9LABR</name>
<dbReference type="Proteomes" id="UP000261660">
    <property type="component" value="Unplaced"/>
</dbReference>